<dbReference type="PANTHER" id="PTHR43133">
    <property type="entry name" value="RNA POLYMERASE ECF-TYPE SIGMA FACTO"/>
    <property type="match status" value="1"/>
</dbReference>
<dbReference type="InterPro" id="IPR007627">
    <property type="entry name" value="RNA_pol_sigma70_r2"/>
</dbReference>
<evidence type="ECO:0000313" key="8">
    <source>
        <dbReference type="EMBL" id="TWT57817.1"/>
    </source>
</evidence>
<evidence type="ECO:0000256" key="5">
    <source>
        <dbReference type="ARBA" id="ARBA00023163"/>
    </source>
</evidence>
<gene>
    <name evidence="8" type="primary">sigW_3</name>
    <name evidence="8" type="ORF">KOR42_11840</name>
</gene>
<dbReference type="NCBIfam" id="TIGR02937">
    <property type="entry name" value="sigma70-ECF"/>
    <property type="match status" value="1"/>
</dbReference>
<evidence type="ECO:0000256" key="2">
    <source>
        <dbReference type="ARBA" id="ARBA00023015"/>
    </source>
</evidence>
<dbReference type="CDD" id="cd06171">
    <property type="entry name" value="Sigma70_r4"/>
    <property type="match status" value="1"/>
</dbReference>
<dbReference type="Proteomes" id="UP000317243">
    <property type="component" value="Unassembled WGS sequence"/>
</dbReference>
<keyword evidence="5" id="KW-0804">Transcription</keyword>
<feature type="domain" description="RNA polymerase sigma factor 70 region 4 type 2" evidence="7">
    <location>
        <begin position="137"/>
        <end position="188"/>
    </location>
</feature>
<dbReference type="GO" id="GO:0016987">
    <property type="term" value="F:sigma factor activity"/>
    <property type="evidence" value="ECO:0007669"/>
    <property type="project" value="UniProtKB-KW"/>
</dbReference>
<evidence type="ECO:0000256" key="1">
    <source>
        <dbReference type="ARBA" id="ARBA00010641"/>
    </source>
</evidence>
<organism evidence="8 9">
    <name type="scientific">Thalassoglobus neptunius</name>
    <dbReference type="NCBI Taxonomy" id="1938619"/>
    <lineage>
        <taxon>Bacteria</taxon>
        <taxon>Pseudomonadati</taxon>
        <taxon>Planctomycetota</taxon>
        <taxon>Planctomycetia</taxon>
        <taxon>Planctomycetales</taxon>
        <taxon>Planctomycetaceae</taxon>
        <taxon>Thalassoglobus</taxon>
    </lineage>
</organism>
<dbReference type="InterPro" id="IPR013325">
    <property type="entry name" value="RNA_pol_sigma_r2"/>
</dbReference>
<evidence type="ECO:0000256" key="3">
    <source>
        <dbReference type="ARBA" id="ARBA00023082"/>
    </source>
</evidence>
<dbReference type="SUPFAM" id="SSF88659">
    <property type="entry name" value="Sigma3 and sigma4 domains of RNA polymerase sigma factors"/>
    <property type="match status" value="1"/>
</dbReference>
<name>A0A5C5X3W7_9PLAN</name>
<comment type="similarity">
    <text evidence="1">Belongs to the sigma-70 factor family. ECF subfamily.</text>
</comment>
<reference evidence="8 9" key="1">
    <citation type="submission" date="2019-02" db="EMBL/GenBank/DDBJ databases">
        <title>Deep-cultivation of Planctomycetes and their phenomic and genomic characterization uncovers novel biology.</title>
        <authorList>
            <person name="Wiegand S."/>
            <person name="Jogler M."/>
            <person name="Boedeker C."/>
            <person name="Pinto D."/>
            <person name="Vollmers J."/>
            <person name="Rivas-Marin E."/>
            <person name="Kohn T."/>
            <person name="Peeters S.H."/>
            <person name="Heuer A."/>
            <person name="Rast P."/>
            <person name="Oberbeckmann S."/>
            <person name="Bunk B."/>
            <person name="Jeske O."/>
            <person name="Meyerdierks A."/>
            <person name="Storesund J.E."/>
            <person name="Kallscheuer N."/>
            <person name="Luecker S."/>
            <person name="Lage O.M."/>
            <person name="Pohl T."/>
            <person name="Merkel B.J."/>
            <person name="Hornburger P."/>
            <person name="Mueller R.-W."/>
            <person name="Bruemmer F."/>
            <person name="Labrenz M."/>
            <person name="Spormann A.M."/>
            <person name="Op Den Camp H."/>
            <person name="Overmann J."/>
            <person name="Amann R."/>
            <person name="Jetten M.S.M."/>
            <person name="Mascher T."/>
            <person name="Medema M.H."/>
            <person name="Devos D.P."/>
            <person name="Kaster A.-K."/>
            <person name="Ovreas L."/>
            <person name="Rohde M."/>
            <person name="Galperin M.Y."/>
            <person name="Jogler C."/>
        </authorList>
    </citation>
    <scope>NUCLEOTIDE SEQUENCE [LARGE SCALE GENOMIC DNA]</scope>
    <source>
        <strain evidence="8 9">KOR42</strain>
    </source>
</reference>
<dbReference type="AlphaFoldDB" id="A0A5C5X3W7"/>
<dbReference type="InterPro" id="IPR014284">
    <property type="entry name" value="RNA_pol_sigma-70_dom"/>
</dbReference>
<dbReference type="InterPro" id="IPR013324">
    <property type="entry name" value="RNA_pol_sigma_r3/r4-like"/>
</dbReference>
<comment type="caution">
    <text evidence="8">The sequence shown here is derived from an EMBL/GenBank/DDBJ whole genome shotgun (WGS) entry which is preliminary data.</text>
</comment>
<dbReference type="Gene3D" id="1.10.1740.10">
    <property type="match status" value="1"/>
</dbReference>
<accession>A0A5C5X3W7</accession>
<dbReference type="EMBL" id="SIHI01000001">
    <property type="protein sequence ID" value="TWT57817.1"/>
    <property type="molecule type" value="Genomic_DNA"/>
</dbReference>
<evidence type="ECO:0000259" key="6">
    <source>
        <dbReference type="Pfam" id="PF04542"/>
    </source>
</evidence>
<keyword evidence="3" id="KW-0731">Sigma factor</keyword>
<dbReference type="InterPro" id="IPR036388">
    <property type="entry name" value="WH-like_DNA-bd_sf"/>
</dbReference>
<keyword evidence="4" id="KW-0238">DNA-binding</keyword>
<evidence type="ECO:0000313" key="9">
    <source>
        <dbReference type="Proteomes" id="UP000317243"/>
    </source>
</evidence>
<keyword evidence="2" id="KW-0805">Transcription regulation</keyword>
<dbReference type="PANTHER" id="PTHR43133:SF8">
    <property type="entry name" value="RNA POLYMERASE SIGMA FACTOR HI_1459-RELATED"/>
    <property type="match status" value="1"/>
</dbReference>
<dbReference type="GO" id="GO:0003677">
    <property type="term" value="F:DNA binding"/>
    <property type="evidence" value="ECO:0007669"/>
    <property type="project" value="UniProtKB-KW"/>
</dbReference>
<keyword evidence="9" id="KW-1185">Reference proteome</keyword>
<proteinExistence type="inferred from homology"/>
<dbReference type="Pfam" id="PF04542">
    <property type="entry name" value="Sigma70_r2"/>
    <property type="match status" value="1"/>
</dbReference>
<evidence type="ECO:0000256" key="4">
    <source>
        <dbReference type="ARBA" id="ARBA00023125"/>
    </source>
</evidence>
<sequence>MTDRISTENMTDDELMILIQAGTLDAFNDIVDRYQGMLVGFFLRNTRDVQLSEDLAQETLLKVYNQAWDYLPLGRFRGWMFRIARNLLIDNVRRRTNDALVQAVKWQPQTEDNALNRIAEEIFQPEERVQHVEFASLIDELLAEIPEDQRQTFVLHHYSELSLPEVSEIMEVPLATCKSRLRLAREKLADKLHARGIGPQGLQGFTTI</sequence>
<dbReference type="GO" id="GO:0006352">
    <property type="term" value="P:DNA-templated transcription initiation"/>
    <property type="evidence" value="ECO:0007669"/>
    <property type="project" value="InterPro"/>
</dbReference>
<dbReference type="InterPro" id="IPR013249">
    <property type="entry name" value="RNA_pol_sigma70_r4_t2"/>
</dbReference>
<dbReference type="InterPro" id="IPR039425">
    <property type="entry name" value="RNA_pol_sigma-70-like"/>
</dbReference>
<feature type="domain" description="RNA polymerase sigma-70 region 2" evidence="6">
    <location>
        <begin position="31"/>
        <end position="96"/>
    </location>
</feature>
<dbReference type="SUPFAM" id="SSF88946">
    <property type="entry name" value="Sigma2 domain of RNA polymerase sigma factors"/>
    <property type="match status" value="1"/>
</dbReference>
<dbReference type="Pfam" id="PF08281">
    <property type="entry name" value="Sigma70_r4_2"/>
    <property type="match status" value="1"/>
</dbReference>
<protein>
    <submittedName>
        <fullName evidence="8">ECF RNA polymerase sigma factor SigW</fullName>
    </submittedName>
</protein>
<evidence type="ECO:0000259" key="7">
    <source>
        <dbReference type="Pfam" id="PF08281"/>
    </source>
</evidence>
<dbReference type="Gene3D" id="1.10.10.10">
    <property type="entry name" value="Winged helix-like DNA-binding domain superfamily/Winged helix DNA-binding domain"/>
    <property type="match status" value="1"/>
</dbReference>